<comment type="caution">
    <text evidence="2">The sequence shown here is derived from an EMBL/GenBank/DDBJ whole genome shotgun (WGS) entry which is preliminary data.</text>
</comment>
<reference evidence="2 3" key="1">
    <citation type="submission" date="2022-11" db="EMBL/GenBank/DDBJ databases">
        <title>Minimal conservation of predation-associated metabolite biosynthetic gene clusters underscores biosynthetic potential of Myxococcota including descriptions for ten novel species: Archangium lansinium sp. nov., Myxococcus landrumus sp. nov., Nannocystis bai.</title>
        <authorList>
            <person name="Ahearne A."/>
            <person name="Stevens C."/>
            <person name="Dowd S."/>
        </authorList>
    </citation>
    <scope>NUCLEOTIDE SEQUENCE [LARGE SCALE GENOMIC DNA]</scope>
    <source>
        <strain evidence="2 3">BB15-2</strain>
    </source>
</reference>
<evidence type="ECO:0000256" key="1">
    <source>
        <dbReference type="SAM" id="MobiDB-lite"/>
    </source>
</evidence>
<name>A0ABT5DNT5_9BACT</name>
<evidence type="ECO:0000313" key="2">
    <source>
        <dbReference type="EMBL" id="MDC0715317.1"/>
    </source>
</evidence>
<dbReference type="RefSeq" id="WP_272083601.1">
    <property type="nucleotide sequence ID" value="NZ_JAQNDL010000001.1"/>
</dbReference>
<dbReference type="InterPro" id="IPR002737">
    <property type="entry name" value="MEMO1_fam"/>
</dbReference>
<protein>
    <submittedName>
        <fullName evidence="2">AmmeMemoRadiSam system protein B</fullName>
    </submittedName>
</protein>
<dbReference type="Gene3D" id="3.40.830.10">
    <property type="entry name" value="LigB-like"/>
    <property type="match status" value="1"/>
</dbReference>
<dbReference type="Proteomes" id="UP001221686">
    <property type="component" value="Unassembled WGS sequence"/>
</dbReference>
<keyword evidence="3" id="KW-1185">Reference proteome</keyword>
<evidence type="ECO:0000313" key="3">
    <source>
        <dbReference type="Proteomes" id="UP001221686"/>
    </source>
</evidence>
<organism evidence="2 3">
    <name type="scientific">Nannocystis bainbridge</name>
    <dbReference type="NCBI Taxonomy" id="2995303"/>
    <lineage>
        <taxon>Bacteria</taxon>
        <taxon>Pseudomonadati</taxon>
        <taxon>Myxococcota</taxon>
        <taxon>Polyangia</taxon>
        <taxon>Nannocystales</taxon>
        <taxon>Nannocystaceae</taxon>
        <taxon>Nannocystis</taxon>
    </lineage>
</organism>
<feature type="region of interest" description="Disordered" evidence="1">
    <location>
        <begin position="407"/>
        <end position="429"/>
    </location>
</feature>
<accession>A0ABT5DNT5</accession>
<dbReference type="EMBL" id="JAQNDL010000001">
    <property type="protein sequence ID" value="MDC0715317.1"/>
    <property type="molecule type" value="Genomic_DNA"/>
</dbReference>
<sequence length="429" mass="46558">MSTGRDKPKLRKVERLNLQRGDEALLVLRDPTGLSDQVAFPQEASVVLDALDGQRTVPQIRQSLAMRGILEIELAELEALVRDLEVAGYLDDAAFRARWEAIHREFLTNPTRRPRWAGLLYPDDPAALAELLAATLPDPSARFTDTDAALGVLLPHQPLPSPDAPADAAVRAAASLADEVLRGLPRARDIDLVVILGTDYHPGLQPFVVTDKRYATPRGELPSDPALVRALDRRLPWIRREEIRHREAMSLELAAAVLQHLYDGTCPPVLPVLCGPGAVELDEGGPVEAFLATMEHVLEDRRVLWWVTAELGHEGPAFGRPALTKDRVAALMARDRAVLAALADGRPEQLGRCCKDVPGLDPPSGTAALLTAARLFPVGYGADLVAYAAGRPVGADEGWIGLGGARFTRPVDDGDDDDDDFRPSRPRVA</sequence>
<proteinExistence type="predicted"/>
<dbReference type="Pfam" id="PF01875">
    <property type="entry name" value="Memo"/>
    <property type="match status" value="1"/>
</dbReference>
<gene>
    <name evidence="2" type="primary">amrB</name>
    <name evidence="2" type="ORF">POL25_00345</name>
</gene>
<dbReference type="NCBIfam" id="TIGR04336">
    <property type="entry name" value="AmmeMemoSam_B"/>
    <property type="match status" value="1"/>
</dbReference>